<gene>
    <name evidence="2" type="ORF">GD597_14065</name>
</gene>
<dbReference type="PANTHER" id="PTHR43685:SF3">
    <property type="entry name" value="SLR2126 PROTEIN"/>
    <property type="match status" value="1"/>
</dbReference>
<evidence type="ECO:0000313" key="3">
    <source>
        <dbReference type="Proteomes" id="UP000598971"/>
    </source>
</evidence>
<keyword evidence="3" id="KW-1185">Reference proteome</keyword>
<dbReference type="AlphaFoldDB" id="A0A8J8FHT6"/>
<dbReference type="InterPro" id="IPR029044">
    <property type="entry name" value="Nucleotide-diphossugar_trans"/>
</dbReference>
<name>A0A8J8FHT6_9BACT</name>
<protein>
    <submittedName>
        <fullName evidence="2">Glycosyltransferase</fullName>
    </submittedName>
</protein>
<evidence type="ECO:0000313" key="2">
    <source>
        <dbReference type="EMBL" id="NNV56594.1"/>
    </source>
</evidence>
<evidence type="ECO:0000259" key="1">
    <source>
        <dbReference type="Pfam" id="PF00535"/>
    </source>
</evidence>
<reference evidence="2" key="1">
    <citation type="submission" date="2019-10" db="EMBL/GenBank/DDBJ databases">
        <title>Draft genome sequence of Panacibacter sp. KCS-6.</title>
        <authorList>
            <person name="Yim K.J."/>
        </authorList>
    </citation>
    <scope>NUCLEOTIDE SEQUENCE</scope>
    <source>
        <strain evidence="2">KCS-6</strain>
    </source>
</reference>
<comment type="caution">
    <text evidence="2">The sequence shown here is derived from an EMBL/GenBank/DDBJ whole genome shotgun (WGS) entry which is preliminary data.</text>
</comment>
<dbReference type="InterPro" id="IPR050834">
    <property type="entry name" value="Glycosyltransf_2"/>
</dbReference>
<dbReference type="CDD" id="cd00761">
    <property type="entry name" value="Glyco_tranf_GTA_type"/>
    <property type="match status" value="1"/>
</dbReference>
<dbReference type="InterPro" id="IPR001173">
    <property type="entry name" value="Glyco_trans_2-like"/>
</dbReference>
<dbReference type="Pfam" id="PF00535">
    <property type="entry name" value="Glycos_transf_2"/>
    <property type="match status" value="1"/>
</dbReference>
<dbReference type="PANTHER" id="PTHR43685">
    <property type="entry name" value="GLYCOSYLTRANSFERASE"/>
    <property type="match status" value="1"/>
</dbReference>
<organism evidence="2 3">
    <name type="scientific">Limnovirga soli</name>
    <dbReference type="NCBI Taxonomy" id="2656915"/>
    <lineage>
        <taxon>Bacteria</taxon>
        <taxon>Pseudomonadati</taxon>
        <taxon>Bacteroidota</taxon>
        <taxon>Chitinophagia</taxon>
        <taxon>Chitinophagales</taxon>
        <taxon>Chitinophagaceae</taxon>
        <taxon>Limnovirga</taxon>
    </lineage>
</organism>
<accession>A0A8J8FHT6</accession>
<proteinExistence type="predicted"/>
<dbReference type="SUPFAM" id="SSF53448">
    <property type="entry name" value="Nucleotide-diphospho-sugar transferases"/>
    <property type="match status" value="1"/>
</dbReference>
<dbReference type="EMBL" id="WHPF01000009">
    <property type="protein sequence ID" value="NNV56594.1"/>
    <property type="molecule type" value="Genomic_DNA"/>
</dbReference>
<dbReference type="Gene3D" id="3.90.550.10">
    <property type="entry name" value="Spore Coat Polysaccharide Biosynthesis Protein SpsA, Chain A"/>
    <property type="match status" value="1"/>
</dbReference>
<feature type="domain" description="Glycosyltransferase 2-like" evidence="1">
    <location>
        <begin position="158"/>
        <end position="281"/>
    </location>
</feature>
<dbReference type="RefSeq" id="WP_171608536.1">
    <property type="nucleotide sequence ID" value="NZ_WHPF01000009.1"/>
</dbReference>
<dbReference type="Proteomes" id="UP000598971">
    <property type="component" value="Unassembled WGS sequence"/>
</dbReference>
<sequence length="447" mass="51126">MLLFSFIRYTQPAWQFNLLPNVQHAVASSCIDIALYPQLVLDEQYQTQSARLADAGYTLVNQGHLLTASTAQVQALTKLPAPSLHDEYVFVRKYWGTFWAWYALFIRLFTFHNPFKEIVAFLSTAKVKKVNLFNTFELHAGYKDFHSPLLLQQPFVAVIIPTLNRYTYLKDVLHDLEKQAYTNFEVIVVDQSDHIDTSFYQQFQLKLTLITQKEKLLWTARNNAVRATAADYLLFFDDDSRVNANWIEEHLKCIDYFNCSISAGVSLAAVGQKIPQSYSYFRWATQFDSGNAMIKRSVMQQIGMFDETFNGQRMGDGEFGYRAYMAGISSISNPNAARVHLKVSTGGLREMGSWDAFRSIKWFAPKPLPSVVYLFKKYFPPALYRNVFFIGIMLSNVPYRYKGRSGMLALSVVLTIIKSPVLLVQYYRAVKMAGNMQQSAVAPTILE</sequence>